<name>E1F4A8_GIAIA</name>
<reference evidence="1 2" key="1">
    <citation type="journal article" date="2010" name="BMC Genomics">
        <title>Genome analysis and comparative genomics of a Giardia intestinalis assemblage E isolate.</title>
        <authorList>
            <person name="Jerlstrom-Hultqvist J."/>
            <person name="Franzen O."/>
            <person name="Ankarklev J."/>
            <person name="Xu F."/>
            <person name="Nohynkova E."/>
            <person name="Andersson J.O."/>
            <person name="Svard S.G."/>
            <person name="Andersson B."/>
        </authorList>
    </citation>
    <scope>NUCLEOTIDE SEQUENCE [LARGE SCALE GENOMIC DNA]</scope>
    <source>
        <strain evidence="1 2">P15</strain>
    </source>
</reference>
<sequence length="432" mass="49678">MHQSAYLTRSDYNAELETPYNDISDHTVLTKAEIEQGVAYAQEERKALGAFSRRSAPEHYGIYPSYKEEKLIEQARKVPRAGVIVRDPALDDSKLKMDTTVKGHSFLLPDSTDYPPVKTLTELKEQRAKRYQVEADKTIAETSKYFKQRHQKYTEYQDKIITQANLSSSEGREPMTQRALMLARRHELIEETKRACDHKFTVQKDLDRPPWELDSASRVPFINSQDATWKPYHDRGKLYEDVLKNSKTHLLYENYKEALARAPSCQASSEGDVLIPVPFQLVDQPPGSIESLAQKERRAKSDSKLLPSIVREPFPESRRPEVYRPIHSVFSKMRAQELSQKSFLESVKITETPEDYAPMYSSFTKDNYYREPMLPQIRNNAKPPATNVINQRRGRHIIVLQESTGQLSATPENIGTTRLLTAPPILFEYQAL</sequence>
<proteinExistence type="predicted"/>
<accession>E1F4A8</accession>
<evidence type="ECO:0000313" key="2">
    <source>
        <dbReference type="Proteomes" id="UP000008974"/>
    </source>
</evidence>
<protein>
    <submittedName>
        <fullName evidence="1">Uncharacterized protein</fullName>
    </submittedName>
</protein>
<evidence type="ECO:0000313" key="1">
    <source>
        <dbReference type="EMBL" id="EFO62727.1"/>
    </source>
</evidence>
<organism evidence="1 2">
    <name type="scientific">Giardia intestinalis (strain P15)</name>
    <name type="common">Giardia lamblia</name>
    <dbReference type="NCBI Taxonomy" id="658858"/>
    <lineage>
        <taxon>Eukaryota</taxon>
        <taxon>Metamonada</taxon>
        <taxon>Diplomonadida</taxon>
        <taxon>Hexamitidae</taxon>
        <taxon>Giardiinae</taxon>
        <taxon>Giardia</taxon>
    </lineage>
</organism>
<gene>
    <name evidence="1" type="ORF">GLP15_2661</name>
</gene>
<dbReference type="EMBL" id="ACVC01000165">
    <property type="protein sequence ID" value="EFO62727.1"/>
    <property type="molecule type" value="Genomic_DNA"/>
</dbReference>
<dbReference type="Proteomes" id="UP000008974">
    <property type="component" value="Unassembled WGS sequence"/>
</dbReference>
<comment type="caution">
    <text evidence="1">The sequence shown here is derived from an EMBL/GenBank/DDBJ whole genome shotgun (WGS) entry which is preliminary data.</text>
</comment>
<dbReference type="AlphaFoldDB" id="E1F4A8"/>
<dbReference type="OMA" id="SKMRAQE"/>
<dbReference type="VEuPathDB" id="GiardiaDB:GLP15_2661"/>
<dbReference type="OrthoDB" id="10250301at2759"/>